<evidence type="ECO:0000313" key="4">
    <source>
        <dbReference type="Proteomes" id="UP000015101"/>
    </source>
</evidence>
<accession>T1EZK9</accession>
<keyword evidence="4" id="KW-1185">Reference proteome</keyword>
<sequence>MEELHVVNNNRHNTVMIAEPGFTDLGNIEEDDNVIVLMEMMGDAEKNVENYVEGTVERDCEDDVVFTGIVRKNVTRNHLHHHESEEDSKMEDECAVEGSEETTLMTENEGNIDVEKEDDDDGKIAKCSLVLMDLETNSLEKFSQGKGNLKVQYC</sequence>
<proteinExistence type="predicted"/>
<dbReference type="EMBL" id="KB095858">
    <property type="protein sequence ID" value="ESO11093.1"/>
    <property type="molecule type" value="Genomic_DNA"/>
</dbReference>
<dbReference type="HOGENOM" id="CLU_1706165_0_0_1"/>
<dbReference type="Proteomes" id="UP000015101">
    <property type="component" value="Unassembled WGS sequence"/>
</dbReference>
<evidence type="ECO:0000256" key="1">
    <source>
        <dbReference type="SAM" id="MobiDB-lite"/>
    </source>
</evidence>
<reference evidence="2 4" key="2">
    <citation type="journal article" date="2013" name="Nature">
        <title>Insights into bilaterian evolution from three spiralian genomes.</title>
        <authorList>
            <person name="Simakov O."/>
            <person name="Marletaz F."/>
            <person name="Cho S.J."/>
            <person name="Edsinger-Gonzales E."/>
            <person name="Havlak P."/>
            <person name="Hellsten U."/>
            <person name="Kuo D.H."/>
            <person name="Larsson T."/>
            <person name="Lv J."/>
            <person name="Arendt D."/>
            <person name="Savage R."/>
            <person name="Osoegawa K."/>
            <person name="de Jong P."/>
            <person name="Grimwood J."/>
            <person name="Chapman J.A."/>
            <person name="Shapiro H."/>
            <person name="Aerts A."/>
            <person name="Otillar R.P."/>
            <person name="Terry A.Y."/>
            <person name="Boore J.L."/>
            <person name="Grigoriev I.V."/>
            <person name="Lindberg D.R."/>
            <person name="Seaver E.C."/>
            <person name="Weisblat D.A."/>
            <person name="Putnam N.H."/>
            <person name="Rokhsar D.S."/>
        </authorList>
    </citation>
    <scope>NUCLEOTIDE SEQUENCE</scope>
</reference>
<dbReference type="AlphaFoldDB" id="T1EZK9"/>
<dbReference type="InParanoid" id="T1EZK9"/>
<reference evidence="4" key="1">
    <citation type="submission" date="2012-12" db="EMBL/GenBank/DDBJ databases">
        <authorList>
            <person name="Hellsten U."/>
            <person name="Grimwood J."/>
            <person name="Chapman J.A."/>
            <person name="Shapiro H."/>
            <person name="Aerts A."/>
            <person name="Otillar R.P."/>
            <person name="Terry A.Y."/>
            <person name="Boore J.L."/>
            <person name="Simakov O."/>
            <person name="Marletaz F."/>
            <person name="Cho S.-J."/>
            <person name="Edsinger-Gonzales E."/>
            <person name="Havlak P."/>
            <person name="Kuo D.-H."/>
            <person name="Larsson T."/>
            <person name="Lv J."/>
            <person name="Arendt D."/>
            <person name="Savage R."/>
            <person name="Osoegawa K."/>
            <person name="de Jong P."/>
            <person name="Lindberg D.R."/>
            <person name="Seaver E.C."/>
            <person name="Weisblat D.A."/>
            <person name="Putnam N.H."/>
            <person name="Grigoriev I.V."/>
            <person name="Rokhsar D.S."/>
        </authorList>
    </citation>
    <scope>NUCLEOTIDE SEQUENCE</scope>
</reference>
<dbReference type="GeneID" id="20202009"/>
<dbReference type="CTD" id="20202009"/>
<gene>
    <name evidence="3" type="primary">20202009</name>
    <name evidence="2" type="ORF">HELRODRAFT_167627</name>
</gene>
<reference evidence="3" key="3">
    <citation type="submission" date="2015-06" db="UniProtKB">
        <authorList>
            <consortium name="EnsemblMetazoa"/>
        </authorList>
    </citation>
    <scope>IDENTIFICATION</scope>
</reference>
<dbReference type="EMBL" id="AMQM01002822">
    <property type="status" value="NOT_ANNOTATED_CDS"/>
    <property type="molecule type" value="Genomic_DNA"/>
</dbReference>
<name>T1EZK9_HELRO</name>
<dbReference type="KEGG" id="hro:HELRODRAFT_167627"/>
<evidence type="ECO:0000313" key="2">
    <source>
        <dbReference type="EMBL" id="ESO11093.1"/>
    </source>
</evidence>
<dbReference type="RefSeq" id="XP_009011362.1">
    <property type="nucleotide sequence ID" value="XM_009013114.1"/>
</dbReference>
<dbReference type="EnsemblMetazoa" id="HelroT167627">
    <property type="protein sequence ID" value="HelroP167627"/>
    <property type="gene ID" value="HelroG167627"/>
</dbReference>
<organism evidence="3 4">
    <name type="scientific">Helobdella robusta</name>
    <name type="common">Californian leech</name>
    <dbReference type="NCBI Taxonomy" id="6412"/>
    <lineage>
        <taxon>Eukaryota</taxon>
        <taxon>Metazoa</taxon>
        <taxon>Spiralia</taxon>
        <taxon>Lophotrochozoa</taxon>
        <taxon>Annelida</taxon>
        <taxon>Clitellata</taxon>
        <taxon>Hirudinea</taxon>
        <taxon>Rhynchobdellida</taxon>
        <taxon>Glossiphoniidae</taxon>
        <taxon>Helobdella</taxon>
    </lineage>
</organism>
<feature type="region of interest" description="Disordered" evidence="1">
    <location>
        <begin position="99"/>
        <end position="119"/>
    </location>
</feature>
<protein>
    <submittedName>
        <fullName evidence="2 3">Uncharacterized protein</fullName>
    </submittedName>
</protein>
<feature type="compositionally biased region" description="Acidic residues" evidence="1">
    <location>
        <begin position="110"/>
        <end position="119"/>
    </location>
</feature>
<evidence type="ECO:0000313" key="3">
    <source>
        <dbReference type="EnsemblMetazoa" id="HelroP167627"/>
    </source>
</evidence>